<dbReference type="Pfam" id="PF21761">
    <property type="entry name" value="RedAm-like_C"/>
    <property type="match status" value="1"/>
</dbReference>
<keyword evidence="6" id="KW-1185">Reference proteome</keyword>
<evidence type="ECO:0000313" key="6">
    <source>
        <dbReference type="Proteomes" id="UP000516428"/>
    </source>
</evidence>
<dbReference type="InterPro" id="IPR013328">
    <property type="entry name" value="6PGD_dom2"/>
</dbReference>
<name>A0A7H1B0M1_9ACTN</name>
<proteinExistence type="inferred from homology"/>
<dbReference type="GO" id="GO:0000785">
    <property type="term" value="C:chromatin"/>
    <property type="evidence" value="ECO:0007669"/>
    <property type="project" value="TreeGrafter"/>
</dbReference>
<evidence type="ECO:0000259" key="3">
    <source>
        <dbReference type="Pfam" id="PF03446"/>
    </source>
</evidence>
<dbReference type="GO" id="GO:0031491">
    <property type="term" value="F:nucleosome binding"/>
    <property type="evidence" value="ECO:0007669"/>
    <property type="project" value="TreeGrafter"/>
</dbReference>
<dbReference type="EMBL" id="CP061281">
    <property type="protein sequence ID" value="QNS02276.1"/>
    <property type="molecule type" value="Genomic_DNA"/>
</dbReference>
<evidence type="ECO:0000313" key="5">
    <source>
        <dbReference type="EMBL" id="QNS02276.1"/>
    </source>
</evidence>
<comment type="similarity">
    <text evidence="1">Belongs to the HIBADH-related family.</text>
</comment>
<dbReference type="InterPro" id="IPR036291">
    <property type="entry name" value="NAD(P)-bd_dom_sf"/>
</dbReference>
<dbReference type="InterPro" id="IPR015815">
    <property type="entry name" value="HIBADH-related"/>
</dbReference>
<accession>A0A7H1B0M1</accession>
<evidence type="ECO:0000259" key="4">
    <source>
        <dbReference type="Pfam" id="PF21761"/>
    </source>
</evidence>
<dbReference type="PIRSF" id="PIRSF000103">
    <property type="entry name" value="HIBADH"/>
    <property type="match status" value="1"/>
</dbReference>
<organism evidence="5 6">
    <name type="scientific">Streptomyces xanthii</name>
    <dbReference type="NCBI Taxonomy" id="2768069"/>
    <lineage>
        <taxon>Bacteria</taxon>
        <taxon>Bacillati</taxon>
        <taxon>Actinomycetota</taxon>
        <taxon>Actinomycetes</taxon>
        <taxon>Kitasatosporales</taxon>
        <taxon>Streptomycetaceae</taxon>
        <taxon>Streptomyces</taxon>
    </lineage>
</organism>
<gene>
    <name evidence="5" type="ORF">IAG42_00735</name>
</gene>
<dbReference type="GO" id="GO:0016491">
    <property type="term" value="F:oxidoreductase activity"/>
    <property type="evidence" value="ECO:0007669"/>
    <property type="project" value="UniProtKB-KW"/>
</dbReference>
<dbReference type="GO" id="GO:0050661">
    <property type="term" value="F:NADP binding"/>
    <property type="evidence" value="ECO:0007669"/>
    <property type="project" value="InterPro"/>
</dbReference>
<dbReference type="AlphaFoldDB" id="A0A7H1B0M1"/>
<dbReference type="SUPFAM" id="SSF48179">
    <property type="entry name" value="6-phosphogluconate dehydrogenase C-terminal domain-like"/>
    <property type="match status" value="1"/>
</dbReference>
<dbReference type="Pfam" id="PF03446">
    <property type="entry name" value="NAD_binding_2"/>
    <property type="match status" value="1"/>
</dbReference>
<dbReference type="Gene3D" id="3.40.50.720">
    <property type="entry name" value="NAD(P)-binding Rossmann-like Domain"/>
    <property type="match status" value="1"/>
</dbReference>
<dbReference type="GO" id="GO:0003677">
    <property type="term" value="F:DNA binding"/>
    <property type="evidence" value="ECO:0007669"/>
    <property type="project" value="TreeGrafter"/>
</dbReference>
<dbReference type="InterPro" id="IPR051265">
    <property type="entry name" value="HIBADH-related_NP60_sf"/>
</dbReference>
<dbReference type="InterPro" id="IPR008927">
    <property type="entry name" value="6-PGluconate_DH-like_C_sf"/>
</dbReference>
<dbReference type="GO" id="GO:0140673">
    <property type="term" value="P:transcription elongation-coupled chromatin remodeling"/>
    <property type="evidence" value="ECO:0007669"/>
    <property type="project" value="TreeGrafter"/>
</dbReference>
<evidence type="ECO:0000256" key="1">
    <source>
        <dbReference type="ARBA" id="ARBA00009080"/>
    </source>
</evidence>
<protein>
    <submittedName>
        <fullName evidence="5">NAD(P)-dependent oxidoreductase</fullName>
    </submittedName>
</protein>
<feature type="domain" description="6-phosphogluconate dehydrogenase NADP-binding" evidence="3">
    <location>
        <begin position="9"/>
        <end position="161"/>
    </location>
</feature>
<dbReference type="SUPFAM" id="SSF51735">
    <property type="entry name" value="NAD(P)-binding Rossmann-fold domains"/>
    <property type="match status" value="1"/>
</dbReference>
<dbReference type="PANTHER" id="PTHR43580">
    <property type="entry name" value="OXIDOREDUCTASE GLYR1-RELATED"/>
    <property type="match status" value="1"/>
</dbReference>
<dbReference type="InterPro" id="IPR006115">
    <property type="entry name" value="6PGDH_NADP-bd"/>
</dbReference>
<dbReference type="PANTHER" id="PTHR43580:SF2">
    <property type="entry name" value="CYTOKINE-LIKE NUCLEAR FACTOR N-PAC"/>
    <property type="match status" value="1"/>
</dbReference>
<sequence>MHETHATDVSILGLGAMGTALAEALVKAGVRTTVWNRSAGKAEALVARGATGAGSAAEAVQASPLVVVCLFDHASVHEVLDPLVDDLAGRTLVNLTTTKPEQARQSAVWAAEARIAYLEGGIMAVPSMIGQPGASILYSGSEDVFRQHTALFDHWAASTYYGEDAGLASLYDFALLSAMYVMFAGFMQGAAMLAPEGVPASRFAEMAAPWLTAMTGELAGYAKVIDGGDYTVPGQQSLTFSNLGLFLEAIAEQGVSAEPLAMVQRLIRQQVDAGHGTEGFARIIESLKAPASE</sequence>
<feature type="domain" description="NADPH-dependent reductive aminase-like C-terminal" evidence="4">
    <location>
        <begin position="164"/>
        <end position="288"/>
    </location>
</feature>
<reference evidence="5 6" key="1">
    <citation type="submission" date="2020-09" db="EMBL/GenBank/DDBJ databases">
        <title>A novel species.</title>
        <authorList>
            <person name="Gao J."/>
        </authorList>
    </citation>
    <scope>NUCLEOTIDE SEQUENCE [LARGE SCALE GENOMIC DNA]</scope>
    <source>
        <strain evidence="5 6">CRXT-Y-14</strain>
    </source>
</reference>
<dbReference type="KEGG" id="sxn:IAG42_00735"/>
<dbReference type="Gene3D" id="1.10.1040.10">
    <property type="entry name" value="N-(1-d-carboxylethyl)-l-norvaline Dehydrogenase, domain 2"/>
    <property type="match status" value="1"/>
</dbReference>
<dbReference type="InterPro" id="IPR048666">
    <property type="entry name" value="RedAm-like_C"/>
</dbReference>
<keyword evidence="2" id="KW-0560">Oxidoreductase</keyword>
<dbReference type="Proteomes" id="UP000516428">
    <property type="component" value="Chromosome"/>
</dbReference>
<evidence type="ECO:0000256" key="2">
    <source>
        <dbReference type="ARBA" id="ARBA00023002"/>
    </source>
</evidence>